<organism evidence="2 3">
    <name type="scientific">Aspergillus cavernicola</name>
    <dbReference type="NCBI Taxonomy" id="176166"/>
    <lineage>
        <taxon>Eukaryota</taxon>
        <taxon>Fungi</taxon>
        <taxon>Dikarya</taxon>
        <taxon>Ascomycota</taxon>
        <taxon>Pezizomycotina</taxon>
        <taxon>Eurotiomycetes</taxon>
        <taxon>Eurotiomycetidae</taxon>
        <taxon>Eurotiales</taxon>
        <taxon>Aspergillaceae</taxon>
        <taxon>Aspergillus</taxon>
        <taxon>Aspergillus subgen. Nidulantes</taxon>
    </lineage>
</organism>
<feature type="compositionally biased region" description="Low complexity" evidence="1">
    <location>
        <begin position="111"/>
        <end position="125"/>
    </location>
</feature>
<feature type="compositionally biased region" description="Pro residues" evidence="1">
    <location>
        <begin position="138"/>
        <end position="152"/>
    </location>
</feature>
<dbReference type="Proteomes" id="UP001610335">
    <property type="component" value="Unassembled WGS sequence"/>
</dbReference>
<dbReference type="EMBL" id="JBFXLS010000005">
    <property type="protein sequence ID" value="KAL2833035.1"/>
    <property type="molecule type" value="Genomic_DNA"/>
</dbReference>
<sequence>MPCTHVAWSISLLDFSVISHRILHSSLLLNSISVFSTFCHHLRVQCALTHRSLALAPAPALLLIMMNYQYPPPHPMSIEPAQHLHLAPPLPPHSAAPPQKQPASLPPPPSSSLSSYSHRPLRPSYDIFNQPQQEMPESAPPPPTYNYPPPLVSTPTPRAYLPDNAYASLRRGENGYHLPQVNHGSRKRSSLDQQLHGGSTGLDPNSNNHYPSGATPGGSRKGE</sequence>
<proteinExistence type="predicted"/>
<name>A0ABR4IZ32_9EURO</name>
<comment type="caution">
    <text evidence="2">The sequence shown here is derived from an EMBL/GenBank/DDBJ whole genome shotgun (WGS) entry which is preliminary data.</text>
</comment>
<evidence type="ECO:0000313" key="2">
    <source>
        <dbReference type="EMBL" id="KAL2833035.1"/>
    </source>
</evidence>
<reference evidence="2 3" key="1">
    <citation type="submission" date="2024-07" db="EMBL/GenBank/DDBJ databases">
        <title>Section-level genome sequencing and comparative genomics of Aspergillus sections Usti and Cavernicolus.</title>
        <authorList>
            <consortium name="Lawrence Berkeley National Laboratory"/>
            <person name="Nybo J.L."/>
            <person name="Vesth T.C."/>
            <person name="Theobald S."/>
            <person name="Frisvad J.C."/>
            <person name="Larsen T.O."/>
            <person name="Kjaerboelling I."/>
            <person name="Rothschild-Mancinelli K."/>
            <person name="Lyhne E.K."/>
            <person name="Kogle M.E."/>
            <person name="Barry K."/>
            <person name="Clum A."/>
            <person name="Na H."/>
            <person name="Ledsgaard L."/>
            <person name="Lin J."/>
            <person name="Lipzen A."/>
            <person name="Kuo A."/>
            <person name="Riley R."/>
            <person name="Mondo S."/>
            <person name="LaButti K."/>
            <person name="Haridas S."/>
            <person name="Pangalinan J."/>
            <person name="Salamov A.A."/>
            <person name="Simmons B.A."/>
            <person name="Magnuson J.K."/>
            <person name="Chen J."/>
            <person name="Drula E."/>
            <person name="Henrissat B."/>
            <person name="Wiebenga A."/>
            <person name="Lubbers R.J."/>
            <person name="Gomes A.C."/>
            <person name="Makela M.R."/>
            <person name="Stajich J."/>
            <person name="Grigoriev I.V."/>
            <person name="Mortensen U.H."/>
            <person name="De vries R.P."/>
            <person name="Baker S.E."/>
            <person name="Andersen M.R."/>
        </authorList>
    </citation>
    <scope>NUCLEOTIDE SEQUENCE [LARGE SCALE GENOMIC DNA]</scope>
    <source>
        <strain evidence="2 3">CBS 600.67</strain>
    </source>
</reference>
<feature type="region of interest" description="Disordered" evidence="1">
    <location>
        <begin position="84"/>
        <end position="223"/>
    </location>
</feature>
<evidence type="ECO:0000256" key="1">
    <source>
        <dbReference type="SAM" id="MobiDB-lite"/>
    </source>
</evidence>
<keyword evidence="3" id="KW-1185">Reference proteome</keyword>
<evidence type="ECO:0000313" key="3">
    <source>
        <dbReference type="Proteomes" id="UP001610335"/>
    </source>
</evidence>
<protein>
    <submittedName>
        <fullName evidence="2">Uncharacterized protein</fullName>
    </submittedName>
</protein>
<accession>A0ABR4IZ32</accession>
<feature type="compositionally biased region" description="Polar residues" evidence="1">
    <location>
        <begin position="191"/>
        <end position="210"/>
    </location>
</feature>
<gene>
    <name evidence="2" type="ORF">BDW59DRAFT_139071</name>
</gene>